<dbReference type="RefSeq" id="WP_177238221.1">
    <property type="nucleotide sequence ID" value="NZ_FOUY01000001.1"/>
</dbReference>
<feature type="compositionally biased region" description="Basic and acidic residues" evidence="5">
    <location>
        <begin position="129"/>
        <end position="166"/>
    </location>
</feature>
<dbReference type="InterPro" id="IPR050492">
    <property type="entry name" value="Bact_metal-bind_prot9"/>
</dbReference>
<dbReference type="PANTHER" id="PTHR42953">
    <property type="entry name" value="HIGH-AFFINITY ZINC UPTAKE SYSTEM PROTEIN ZNUA-RELATED"/>
    <property type="match status" value="1"/>
</dbReference>
<evidence type="ECO:0000256" key="2">
    <source>
        <dbReference type="ARBA" id="ARBA00022448"/>
    </source>
</evidence>
<dbReference type="Proteomes" id="UP000199614">
    <property type="component" value="Unassembled WGS sequence"/>
</dbReference>
<feature type="signal peptide" evidence="6">
    <location>
        <begin position="1"/>
        <end position="24"/>
    </location>
</feature>
<dbReference type="Pfam" id="PF01297">
    <property type="entry name" value="ZnuA"/>
    <property type="match status" value="1"/>
</dbReference>
<comment type="subcellular location">
    <subcellularLocation>
        <location evidence="1">Cell envelope</location>
    </subcellularLocation>
</comment>
<keyword evidence="3" id="KW-0479">Metal-binding</keyword>
<gene>
    <name evidence="7" type="ORF">SAMN05216207_1001458</name>
</gene>
<keyword evidence="8" id="KW-1185">Reference proteome</keyword>
<protein>
    <submittedName>
        <fullName evidence="7">Zinc/manganese transport system substrate-binding protein</fullName>
    </submittedName>
</protein>
<organism evidence="7 8">
    <name type="scientific">Pseudonocardia ammonioxydans</name>
    <dbReference type="NCBI Taxonomy" id="260086"/>
    <lineage>
        <taxon>Bacteria</taxon>
        <taxon>Bacillati</taxon>
        <taxon>Actinomycetota</taxon>
        <taxon>Actinomycetes</taxon>
        <taxon>Pseudonocardiales</taxon>
        <taxon>Pseudonocardiaceae</taxon>
        <taxon>Pseudonocardia</taxon>
    </lineage>
</organism>
<dbReference type="GO" id="GO:0030001">
    <property type="term" value="P:metal ion transport"/>
    <property type="evidence" value="ECO:0007669"/>
    <property type="project" value="InterPro"/>
</dbReference>
<evidence type="ECO:0000313" key="8">
    <source>
        <dbReference type="Proteomes" id="UP000199614"/>
    </source>
</evidence>
<evidence type="ECO:0000256" key="5">
    <source>
        <dbReference type="SAM" id="MobiDB-lite"/>
    </source>
</evidence>
<dbReference type="STRING" id="260086.SAMN05216207_1001458"/>
<dbReference type="EMBL" id="FOUY01000001">
    <property type="protein sequence ID" value="SFM64269.1"/>
    <property type="molecule type" value="Genomic_DNA"/>
</dbReference>
<evidence type="ECO:0000256" key="6">
    <source>
        <dbReference type="SAM" id="SignalP"/>
    </source>
</evidence>
<feature type="chain" id="PRO_5039207648" evidence="6">
    <location>
        <begin position="25"/>
        <end position="344"/>
    </location>
</feature>
<dbReference type="SUPFAM" id="SSF53807">
    <property type="entry name" value="Helical backbone' metal receptor"/>
    <property type="match status" value="1"/>
</dbReference>
<sequence length="344" mass="35538">MSRHPLRTAALVAGPVALTLALTACGSSQTDTPSTPDTPQVSVVASTDAWGAVARAVGGNLVQVESIIDSPGVDPHGYEATPADATTVGDAQLIVRNGGGYDAFMTDLVGASTGNAPVIDAVEVSGGEGGHEHEHEGEHGGEAAAGHEGEAGHEHEGEAAAGHEHEHGAGNEHVWYNLTAVQQVADALAQQLTTIDPAHTDYYDTNAEALRGGLQQLTSKATDIGRTHPGARVAVTEPVPEHLLHTAGVENVTPPEFTSAVEEGNDPPAAVVARTLDLFRAQPPVDALVVNSQTGSTSTDQVRTAAEEAGVPVVEMSETLPEGVDDYVLWMNANLDQLRAALDR</sequence>
<evidence type="ECO:0000256" key="1">
    <source>
        <dbReference type="ARBA" id="ARBA00004196"/>
    </source>
</evidence>
<feature type="region of interest" description="Disordered" evidence="5">
    <location>
        <begin position="123"/>
        <end position="166"/>
    </location>
</feature>
<dbReference type="AlphaFoldDB" id="A0A1I4SIJ3"/>
<dbReference type="PROSITE" id="PS51257">
    <property type="entry name" value="PROKAR_LIPOPROTEIN"/>
    <property type="match status" value="1"/>
</dbReference>
<dbReference type="GO" id="GO:0046872">
    <property type="term" value="F:metal ion binding"/>
    <property type="evidence" value="ECO:0007669"/>
    <property type="project" value="UniProtKB-KW"/>
</dbReference>
<evidence type="ECO:0000256" key="4">
    <source>
        <dbReference type="ARBA" id="ARBA00022729"/>
    </source>
</evidence>
<keyword evidence="4 6" id="KW-0732">Signal</keyword>
<evidence type="ECO:0000256" key="3">
    <source>
        <dbReference type="ARBA" id="ARBA00022723"/>
    </source>
</evidence>
<dbReference type="GO" id="GO:0030313">
    <property type="term" value="C:cell envelope"/>
    <property type="evidence" value="ECO:0007669"/>
    <property type="project" value="UniProtKB-SubCell"/>
</dbReference>
<keyword evidence="2" id="KW-0813">Transport</keyword>
<dbReference type="PANTHER" id="PTHR42953:SF1">
    <property type="entry name" value="METAL-BINDING PROTEIN HI_0362-RELATED"/>
    <property type="match status" value="1"/>
</dbReference>
<dbReference type="InterPro" id="IPR006127">
    <property type="entry name" value="ZnuA-like"/>
</dbReference>
<evidence type="ECO:0000313" key="7">
    <source>
        <dbReference type="EMBL" id="SFM64269.1"/>
    </source>
</evidence>
<name>A0A1I4SIJ3_PSUAM</name>
<accession>A0A1I4SIJ3</accession>
<proteinExistence type="predicted"/>
<dbReference type="Gene3D" id="3.40.50.1980">
    <property type="entry name" value="Nitrogenase molybdenum iron protein domain"/>
    <property type="match status" value="2"/>
</dbReference>
<reference evidence="7 8" key="1">
    <citation type="submission" date="2016-10" db="EMBL/GenBank/DDBJ databases">
        <authorList>
            <person name="de Groot N.N."/>
        </authorList>
    </citation>
    <scope>NUCLEOTIDE SEQUENCE [LARGE SCALE GENOMIC DNA]</scope>
    <source>
        <strain evidence="7 8">CGMCC 4.1877</strain>
    </source>
</reference>